<sequence>MRATKKQMVTAAHGYSQNQSSHQGVAGLSGRNRMSDEGTIDNYGWERPGKKLGKGSLAFYRSTRVLDGDKGGSPPRLVK</sequence>
<reference evidence="2 3" key="1">
    <citation type="journal article" date="2019" name="Commun. Biol.">
        <title>The bagworm genome reveals a unique fibroin gene that provides high tensile strength.</title>
        <authorList>
            <person name="Kono N."/>
            <person name="Nakamura H."/>
            <person name="Ohtoshi R."/>
            <person name="Tomita M."/>
            <person name="Numata K."/>
            <person name="Arakawa K."/>
        </authorList>
    </citation>
    <scope>NUCLEOTIDE SEQUENCE [LARGE SCALE GENOMIC DNA]</scope>
</reference>
<dbReference type="EMBL" id="BGZK01000658">
    <property type="protein sequence ID" value="GBP54965.1"/>
    <property type="molecule type" value="Genomic_DNA"/>
</dbReference>
<gene>
    <name evidence="2" type="ORF">EVAR_50409_1</name>
</gene>
<comment type="caution">
    <text evidence="2">The sequence shown here is derived from an EMBL/GenBank/DDBJ whole genome shotgun (WGS) entry which is preliminary data.</text>
</comment>
<proteinExistence type="predicted"/>
<feature type="region of interest" description="Disordered" evidence="1">
    <location>
        <begin position="1"/>
        <end position="33"/>
    </location>
</feature>
<dbReference type="Proteomes" id="UP000299102">
    <property type="component" value="Unassembled WGS sequence"/>
</dbReference>
<accession>A0A4C1WY59</accession>
<evidence type="ECO:0000256" key="1">
    <source>
        <dbReference type="SAM" id="MobiDB-lite"/>
    </source>
</evidence>
<organism evidence="2 3">
    <name type="scientific">Eumeta variegata</name>
    <name type="common">Bagworm moth</name>
    <name type="synonym">Eumeta japonica</name>
    <dbReference type="NCBI Taxonomy" id="151549"/>
    <lineage>
        <taxon>Eukaryota</taxon>
        <taxon>Metazoa</taxon>
        <taxon>Ecdysozoa</taxon>
        <taxon>Arthropoda</taxon>
        <taxon>Hexapoda</taxon>
        <taxon>Insecta</taxon>
        <taxon>Pterygota</taxon>
        <taxon>Neoptera</taxon>
        <taxon>Endopterygota</taxon>
        <taxon>Lepidoptera</taxon>
        <taxon>Glossata</taxon>
        <taxon>Ditrysia</taxon>
        <taxon>Tineoidea</taxon>
        <taxon>Psychidae</taxon>
        <taxon>Oiketicinae</taxon>
        <taxon>Eumeta</taxon>
    </lineage>
</organism>
<evidence type="ECO:0000313" key="2">
    <source>
        <dbReference type="EMBL" id="GBP54965.1"/>
    </source>
</evidence>
<keyword evidence="3" id="KW-1185">Reference proteome</keyword>
<name>A0A4C1WY59_EUMVA</name>
<evidence type="ECO:0000313" key="3">
    <source>
        <dbReference type="Proteomes" id="UP000299102"/>
    </source>
</evidence>
<protein>
    <submittedName>
        <fullName evidence="2">Uncharacterized protein</fullName>
    </submittedName>
</protein>
<dbReference type="AlphaFoldDB" id="A0A4C1WY59"/>